<evidence type="ECO:0000256" key="1">
    <source>
        <dbReference type="SAM" id="Phobius"/>
    </source>
</evidence>
<keyword evidence="1" id="KW-1133">Transmembrane helix</keyword>
<name>A0A8S5NBF5_9CAUD</name>
<organism evidence="2">
    <name type="scientific">Myoviridae sp. ctT3B27</name>
    <dbReference type="NCBI Taxonomy" id="2826655"/>
    <lineage>
        <taxon>Viruses</taxon>
        <taxon>Duplodnaviria</taxon>
        <taxon>Heunggongvirae</taxon>
        <taxon>Uroviricota</taxon>
        <taxon>Caudoviricetes</taxon>
    </lineage>
</organism>
<evidence type="ECO:0000313" key="2">
    <source>
        <dbReference type="EMBL" id="DAD91576.1"/>
    </source>
</evidence>
<keyword evidence="1" id="KW-0472">Membrane</keyword>
<proteinExistence type="predicted"/>
<dbReference type="EMBL" id="BK015116">
    <property type="protein sequence ID" value="DAD91576.1"/>
    <property type="molecule type" value="Genomic_DNA"/>
</dbReference>
<dbReference type="Pfam" id="PF16080">
    <property type="entry name" value="Phage_holin_2_3"/>
    <property type="match status" value="1"/>
</dbReference>
<sequence length="75" mass="8526">MGVSMTIERVIAAITYGIALFLAWLGDFSVRDMASVFSMILGAGTFAVYWYYSRKKYLLLKNGEISQEAYERANR</sequence>
<keyword evidence="1" id="KW-0812">Transmembrane</keyword>
<dbReference type="InterPro" id="IPR032118">
    <property type="entry name" value="Phage_holin_HP1"/>
</dbReference>
<accession>A0A8S5NBF5</accession>
<protein>
    <submittedName>
        <fullName evidence="2">Holin</fullName>
    </submittedName>
</protein>
<reference evidence="2" key="1">
    <citation type="journal article" date="2021" name="Proc. Natl. Acad. Sci. U.S.A.">
        <title>A Catalog of Tens of Thousands of Viruses from Human Metagenomes Reveals Hidden Associations with Chronic Diseases.</title>
        <authorList>
            <person name="Tisza M.J."/>
            <person name="Buck C.B."/>
        </authorList>
    </citation>
    <scope>NUCLEOTIDE SEQUENCE</scope>
    <source>
        <strain evidence="2">CtT3B27</strain>
    </source>
</reference>
<feature type="transmembrane region" description="Helical" evidence="1">
    <location>
        <begin position="32"/>
        <end position="52"/>
    </location>
</feature>
<feature type="transmembrane region" description="Helical" evidence="1">
    <location>
        <begin position="7"/>
        <end position="26"/>
    </location>
</feature>